<dbReference type="InterPro" id="IPR038765">
    <property type="entry name" value="Papain-like_cys_pep_sf"/>
</dbReference>
<organism evidence="10 11">
    <name type="scientific">Brachionus calyciflorus</name>
    <dbReference type="NCBI Taxonomy" id="104777"/>
    <lineage>
        <taxon>Eukaryota</taxon>
        <taxon>Metazoa</taxon>
        <taxon>Spiralia</taxon>
        <taxon>Gnathifera</taxon>
        <taxon>Rotifera</taxon>
        <taxon>Eurotatoria</taxon>
        <taxon>Monogononta</taxon>
        <taxon>Pseudotrocha</taxon>
        <taxon>Ploima</taxon>
        <taxon>Brachionidae</taxon>
        <taxon>Brachionus</taxon>
    </lineage>
</organism>
<dbReference type="Gene3D" id="3.90.70.10">
    <property type="entry name" value="Cysteine proteinases"/>
    <property type="match status" value="1"/>
</dbReference>
<dbReference type="InterPro" id="IPR001394">
    <property type="entry name" value="Peptidase_C19_UCH"/>
</dbReference>
<keyword evidence="7" id="KW-0788">Thiol protease</keyword>
<comment type="caution">
    <text evidence="10">The sequence shown here is derived from an EMBL/GenBank/DDBJ whole genome shotgun (WGS) entry which is preliminary data.</text>
</comment>
<keyword evidence="6" id="KW-0378">Hydrolase</keyword>
<dbReference type="InterPro" id="IPR050164">
    <property type="entry name" value="Peptidase_C19"/>
</dbReference>
<evidence type="ECO:0000256" key="3">
    <source>
        <dbReference type="ARBA" id="ARBA00012759"/>
    </source>
</evidence>
<accession>A0A814IWF8</accession>
<evidence type="ECO:0000313" key="10">
    <source>
        <dbReference type="EMBL" id="CAF1029429.1"/>
    </source>
</evidence>
<feature type="chain" id="PRO_5032455625" description="ubiquitinyl hydrolase 1" evidence="8">
    <location>
        <begin position="17"/>
        <end position="1011"/>
    </location>
</feature>
<dbReference type="CDD" id="cd02257">
    <property type="entry name" value="Peptidase_C19"/>
    <property type="match status" value="1"/>
</dbReference>
<dbReference type="GO" id="GO:0004843">
    <property type="term" value="F:cysteine-type deubiquitinase activity"/>
    <property type="evidence" value="ECO:0007669"/>
    <property type="project" value="UniProtKB-EC"/>
</dbReference>
<feature type="signal peptide" evidence="8">
    <location>
        <begin position="1"/>
        <end position="16"/>
    </location>
</feature>
<dbReference type="EMBL" id="CAJNOC010004660">
    <property type="protein sequence ID" value="CAF1029429.1"/>
    <property type="molecule type" value="Genomic_DNA"/>
</dbReference>
<dbReference type="PROSITE" id="PS00972">
    <property type="entry name" value="USP_1"/>
    <property type="match status" value="1"/>
</dbReference>
<evidence type="ECO:0000256" key="7">
    <source>
        <dbReference type="ARBA" id="ARBA00022807"/>
    </source>
</evidence>
<feature type="non-terminal residue" evidence="10">
    <location>
        <position position="1011"/>
    </location>
</feature>
<evidence type="ECO:0000256" key="1">
    <source>
        <dbReference type="ARBA" id="ARBA00000707"/>
    </source>
</evidence>
<sequence>MMKIFFLMAFIQSYHFAKIEDSFVYCDLKNLNKIVNDNLDCQNQSLSLKPDVSFVYKEVVILSKNDFVINDFGYQCFKKKIIREMKESYFFEKTENIKREIIDLSPFDCMSMIRTRKCIDKDMICDQDNCIYTSIPPGNFTWGQTRYYENFECVFQKRLIVGINSKQALFSFNRTTCRVHDQFCLLIDSTIVWEKEQIIDAPYVIIHQGEHYQGIQNFVLSFEDQLLFQLEKLEKYLKTYIWSTVEGLYIYIINNNETDRSILNFPHATTDKKKRLLKQRDIADLNLAERDFNTFALRNNIFEEDRASILRNCLLFNNQLKILAALDDTLHKIQDFNGNKLIIYSKFNRLFIPDCSHIDRIEIIQTDECYFDLPVSIINKEKKINVFLANNNFLKGYSNKIDCELVNERIILPSNKKVIVRSGKNWQVHEIHDLNFLNIMSEKKNYTHMNFFHLGQIVQGYESLNIFEKIEDLNDIFKGYLSIPDDRVKKTSDFVNGLVEVKKRFSNSIQQIELIIYYIEKMLRTLSDDVEKIFQLEFLGNRIRLITSRTERTRYVTNFTGNLSSEFVYNVNSSYVKFGLGNYGNTCYLASVLQLLNSVPEFIRSIVCHGVEMERVYIGHPDYKLFDSIAKLFYNGFNIERNNVSTNFHQLTEKFFDSFRTNSRFGAGNFQLGIQHDAHEFLTFLLEYIDECIFERYLATIGQLNNQFFAQQCQDFESRFAIAKNYFGFTINRDLRCMECEMTRSQIEPGLFLQLDIDGMSNINHCIENFFDHENVEWTCSSCGNNNGLMSRNFVNSSNYLIIQLKRFKNIENRLLKDSRKINVSIEIDFEPFFIRNQFNRKYFLKAISMHHGATLNSGHYTAYVFEERENIWKHFDDSNVSTELNLLNILEANHQNAQPYILIYKREYIETPFYEMDQTMDESNISNGNTSSINCVTEKRPPKTHSSVSICSQVAFHESPVRAKDTGESIETIFENPNNVECKFKTSFQNLSGIYLILYKIKLPHVGEEG</sequence>
<dbReference type="Proteomes" id="UP000663879">
    <property type="component" value="Unassembled WGS sequence"/>
</dbReference>
<protein>
    <recommendedName>
        <fullName evidence="3">ubiquitinyl hydrolase 1</fullName>
        <ecNumber evidence="3">3.4.19.12</ecNumber>
    </recommendedName>
</protein>
<evidence type="ECO:0000256" key="8">
    <source>
        <dbReference type="SAM" id="SignalP"/>
    </source>
</evidence>
<dbReference type="AlphaFoldDB" id="A0A814IWF8"/>
<dbReference type="PANTHER" id="PTHR24006:SF687">
    <property type="entry name" value="UBIQUITIN CARBOXYL-TERMINAL HYDROLASE 10"/>
    <property type="match status" value="1"/>
</dbReference>
<keyword evidence="4" id="KW-0645">Protease</keyword>
<dbReference type="GO" id="GO:0005829">
    <property type="term" value="C:cytosol"/>
    <property type="evidence" value="ECO:0007669"/>
    <property type="project" value="TreeGrafter"/>
</dbReference>
<dbReference type="OrthoDB" id="292964at2759"/>
<dbReference type="PANTHER" id="PTHR24006">
    <property type="entry name" value="UBIQUITIN CARBOXYL-TERMINAL HYDROLASE"/>
    <property type="match status" value="1"/>
</dbReference>
<evidence type="ECO:0000256" key="4">
    <source>
        <dbReference type="ARBA" id="ARBA00022670"/>
    </source>
</evidence>
<name>A0A814IWF8_9BILA</name>
<keyword evidence="8" id="KW-0732">Signal</keyword>
<evidence type="ECO:0000259" key="9">
    <source>
        <dbReference type="PROSITE" id="PS50235"/>
    </source>
</evidence>
<gene>
    <name evidence="10" type="ORF">OXX778_LOCUS17791</name>
</gene>
<dbReference type="PROSITE" id="PS00973">
    <property type="entry name" value="USP_2"/>
    <property type="match status" value="1"/>
</dbReference>
<keyword evidence="5" id="KW-0833">Ubl conjugation pathway</keyword>
<evidence type="ECO:0000256" key="5">
    <source>
        <dbReference type="ARBA" id="ARBA00022786"/>
    </source>
</evidence>
<dbReference type="Pfam" id="PF00443">
    <property type="entry name" value="UCH"/>
    <property type="match status" value="1"/>
</dbReference>
<dbReference type="GO" id="GO:0005634">
    <property type="term" value="C:nucleus"/>
    <property type="evidence" value="ECO:0007669"/>
    <property type="project" value="TreeGrafter"/>
</dbReference>
<proteinExistence type="inferred from homology"/>
<dbReference type="SUPFAM" id="SSF54001">
    <property type="entry name" value="Cysteine proteinases"/>
    <property type="match status" value="1"/>
</dbReference>
<reference evidence="10" key="1">
    <citation type="submission" date="2021-02" db="EMBL/GenBank/DDBJ databases">
        <authorList>
            <person name="Nowell W R."/>
        </authorList>
    </citation>
    <scope>NUCLEOTIDE SEQUENCE</scope>
    <source>
        <strain evidence="10">Ploen Becks lab</strain>
    </source>
</reference>
<dbReference type="InterPro" id="IPR018200">
    <property type="entry name" value="USP_CS"/>
</dbReference>
<dbReference type="InterPro" id="IPR028889">
    <property type="entry name" value="USP"/>
</dbReference>
<feature type="domain" description="USP" evidence="9">
    <location>
        <begin position="578"/>
        <end position="908"/>
    </location>
</feature>
<evidence type="ECO:0000256" key="6">
    <source>
        <dbReference type="ARBA" id="ARBA00022801"/>
    </source>
</evidence>
<dbReference type="GO" id="GO:0006508">
    <property type="term" value="P:proteolysis"/>
    <property type="evidence" value="ECO:0007669"/>
    <property type="project" value="UniProtKB-KW"/>
</dbReference>
<comment type="catalytic activity">
    <reaction evidence="1">
        <text>Thiol-dependent hydrolysis of ester, thioester, amide, peptide and isopeptide bonds formed by the C-terminal Gly of ubiquitin (a 76-residue protein attached to proteins as an intracellular targeting signal).</text>
        <dbReference type="EC" id="3.4.19.12"/>
    </reaction>
</comment>
<keyword evidence="11" id="KW-1185">Reference proteome</keyword>
<dbReference type="PROSITE" id="PS50235">
    <property type="entry name" value="USP_3"/>
    <property type="match status" value="1"/>
</dbReference>
<evidence type="ECO:0000313" key="11">
    <source>
        <dbReference type="Proteomes" id="UP000663879"/>
    </source>
</evidence>
<dbReference type="EC" id="3.4.19.12" evidence="3"/>
<dbReference type="GO" id="GO:0016579">
    <property type="term" value="P:protein deubiquitination"/>
    <property type="evidence" value="ECO:0007669"/>
    <property type="project" value="InterPro"/>
</dbReference>
<evidence type="ECO:0000256" key="2">
    <source>
        <dbReference type="ARBA" id="ARBA00005427"/>
    </source>
</evidence>
<comment type="similarity">
    <text evidence="2">Belongs to the peptidase C19 family. USP10 subfamily.</text>
</comment>